<dbReference type="HOGENOM" id="CLU_820521_0_0_9"/>
<organism evidence="1">
    <name type="scientific">Clostridium botulinum B str. Osaka05</name>
    <dbReference type="NCBI Taxonomy" id="1407017"/>
    <lineage>
        <taxon>Bacteria</taxon>
        <taxon>Bacillati</taxon>
        <taxon>Bacillota</taxon>
        <taxon>Clostridia</taxon>
        <taxon>Eubacteriales</taxon>
        <taxon>Clostridiaceae</taxon>
        <taxon>Clostridium</taxon>
    </lineage>
</organism>
<reference evidence="1" key="1">
    <citation type="submission" date="2013-10" db="EMBL/GenBank/DDBJ databases">
        <title>Draft genome sequence of Clostridium botulinum type B strain Osaka05.</title>
        <authorList>
            <person name="Sakaguchi Y."/>
            <person name="Hosomi K."/>
            <person name="Uchiyama J."/>
            <person name="Ogura Y."/>
            <person name="Sakaguchi M."/>
            <person name="Kohda T."/>
            <person name="Mukamoto M."/>
            <person name="Misawa N."/>
            <person name="Matsuzaki S."/>
            <person name="Hayashi T."/>
            <person name="Kozaki S."/>
        </authorList>
    </citation>
    <scope>NUCLEOTIDE SEQUENCE</scope>
    <source>
        <strain evidence="1">Osaka05</strain>
    </source>
</reference>
<protein>
    <submittedName>
        <fullName evidence="1">Uncharacterized protein</fullName>
    </submittedName>
</protein>
<proteinExistence type="predicted"/>
<name>A0A060N5R5_CLOBO</name>
<dbReference type="Proteomes" id="UP000054164">
    <property type="component" value="Unassembled WGS sequence"/>
</dbReference>
<evidence type="ECO:0000313" key="1">
    <source>
        <dbReference type="EMBL" id="BAO04900.1"/>
    </source>
</evidence>
<gene>
    <name evidence="1" type="ORF">CBO05P1_181</name>
</gene>
<dbReference type="EMBL" id="BA000058">
    <property type="protein sequence ID" value="BAO04900.1"/>
    <property type="molecule type" value="Genomic_DNA"/>
</dbReference>
<accession>A0A060N5R5</accession>
<sequence length="348" mass="39244">MNFEKLIDLGKRVYNGKMIEEKDKEGNITLSDEKDIKALCKKVFNDGSVTPDPSLLHNFNNIIVKLAEEVAQPRVTEFMNILANYQKANRGDVVLYRTQPKDKVDWAWSALGSGIDFIRISPNTKQIPAIGKPMHFGAYYEPLDMVKNSVEAFRKAVNDLADAKVELYYTKIMETIRQAVADTTIPSNQIKTGTNLPLKDYRGLEDRMIRLSGSRPILVGDFLLVNHFSDQQATDAVYSKLITDKVKESLLADLNITAFSRTVAFNINNPWIDLQNTKVKFNPSEGFMFAGGTKNQSPINVTEFGQMMQDTRTTFEDERVLLKVTLEADITLISGRNIAYIKDDSIKA</sequence>
<dbReference type="RefSeq" id="WP_030031981.1">
    <property type="nucleotide sequence ID" value="NZ_BA000058.1"/>
</dbReference>
<dbReference type="AlphaFoldDB" id="A0A060N5R5"/>